<comment type="caution">
    <text evidence="3">The sequence shown here is derived from an EMBL/GenBank/DDBJ whole genome shotgun (WGS) entry which is preliminary data.</text>
</comment>
<dbReference type="InterPro" id="IPR046522">
    <property type="entry name" value="DUF6699"/>
</dbReference>
<organism evidence="3 4">
    <name type="scientific">Marasmiellus scandens</name>
    <dbReference type="NCBI Taxonomy" id="2682957"/>
    <lineage>
        <taxon>Eukaryota</taxon>
        <taxon>Fungi</taxon>
        <taxon>Dikarya</taxon>
        <taxon>Basidiomycota</taxon>
        <taxon>Agaricomycotina</taxon>
        <taxon>Agaricomycetes</taxon>
        <taxon>Agaricomycetidae</taxon>
        <taxon>Agaricales</taxon>
        <taxon>Marasmiineae</taxon>
        <taxon>Omphalotaceae</taxon>
        <taxon>Marasmiellus</taxon>
    </lineage>
</organism>
<sequence length="517" mass="58176">MSAASALAGWTNHESGGQGEGNFFAAFPGVQTQNPYPPAFPSPFQNPQAWPTSPFSSYSPMDNGGLFAHHQGYAMNSMGVNHFGNHHHWEGPSTAPGPAFGGFGMNHPHGFAAQNADVSSGGWFGAEGHQKLHKLGLNSPRHRTSLLDDDEEWERAGSWDDEPWDQEDWHHRDETDWDLLDDFDDLALNHKPRRRSRSHSFSEPYSSPVSTSSFYQLSNLSSVSHNSPKNRSFLSLGRGDEAYRPRPLNWRSGYSVRPTLLSKIPLLRSHSVVDDFSDPIRRTLHPYLQSSSMIPALVMDLRMNPRYPAQSIEARRLNKLLSRGGAFAMVQFLNLPHSPQLSRLQLSQPACTPPVDRMRLYHPRLPWYIDVVQTRPGYTGVTVGDVITQVWKSLQTQVRQEEYYCAEMDDENQSFDKQWKSGVYGPGYVTKRYGSTRSFVGRGWSERCMLVGMLEGDGLSPEKRAAGHYGKREKAEMAKGIRRVDWLGAEGSVTWIGLTRGKGGLWEIKTQNMVWVS</sequence>
<gene>
    <name evidence="3" type="ORF">VKT23_015408</name>
</gene>
<dbReference type="Pfam" id="PF20415">
    <property type="entry name" value="DUF6699"/>
    <property type="match status" value="1"/>
</dbReference>
<dbReference type="EMBL" id="JBANRG010000052">
    <property type="protein sequence ID" value="KAK7444012.1"/>
    <property type="molecule type" value="Genomic_DNA"/>
</dbReference>
<dbReference type="Proteomes" id="UP001498398">
    <property type="component" value="Unassembled WGS sequence"/>
</dbReference>
<evidence type="ECO:0000259" key="2">
    <source>
        <dbReference type="Pfam" id="PF20415"/>
    </source>
</evidence>
<keyword evidence="4" id="KW-1185">Reference proteome</keyword>
<evidence type="ECO:0000313" key="3">
    <source>
        <dbReference type="EMBL" id="KAK7444012.1"/>
    </source>
</evidence>
<protein>
    <recommendedName>
        <fullName evidence="2">DUF6699 domain-containing protein</fullName>
    </recommendedName>
</protein>
<feature type="domain" description="DUF6699" evidence="2">
    <location>
        <begin position="337"/>
        <end position="503"/>
    </location>
</feature>
<feature type="region of interest" description="Disordered" evidence="1">
    <location>
        <begin position="1"/>
        <end position="22"/>
    </location>
</feature>
<accession>A0ABR1J0Y6</accession>
<proteinExistence type="predicted"/>
<name>A0ABR1J0Y6_9AGAR</name>
<evidence type="ECO:0000256" key="1">
    <source>
        <dbReference type="SAM" id="MobiDB-lite"/>
    </source>
</evidence>
<reference evidence="3 4" key="1">
    <citation type="submission" date="2024-01" db="EMBL/GenBank/DDBJ databases">
        <title>A draft genome for the cacao thread blight pathogen Marasmiellus scandens.</title>
        <authorList>
            <person name="Baruah I.K."/>
            <person name="Leung J."/>
            <person name="Bukari Y."/>
            <person name="Amoako-Attah I."/>
            <person name="Meinhardt L.W."/>
            <person name="Bailey B.A."/>
            <person name="Cohen S.P."/>
        </authorList>
    </citation>
    <scope>NUCLEOTIDE SEQUENCE [LARGE SCALE GENOMIC DNA]</scope>
    <source>
        <strain evidence="3 4">GH-19</strain>
    </source>
</reference>
<evidence type="ECO:0000313" key="4">
    <source>
        <dbReference type="Proteomes" id="UP001498398"/>
    </source>
</evidence>